<name>S9Q3A8_SCHOY</name>
<dbReference type="HOGENOM" id="CLU_041869_2_1_1"/>
<organism evidence="5 6">
    <name type="scientific">Schizosaccharomyces octosporus (strain yFS286)</name>
    <name type="common">Fission yeast</name>
    <name type="synonym">Octosporomyces octosporus</name>
    <dbReference type="NCBI Taxonomy" id="483514"/>
    <lineage>
        <taxon>Eukaryota</taxon>
        <taxon>Fungi</taxon>
        <taxon>Dikarya</taxon>
        <taxon>Ascomycota</taxon>
        <taxon>Taphrinomycotina</taxon>
        <taxon>Schizosaccharomycetes</taxon>
        <taxon>Schizosaccharomycetales</taxon>
        <taxon>Schizosaccharomycetaceae</taxon>
        <taxon>Schizosaccharomyces</taxon>
    </lineage>
</organism>
<dbReference type="VEuPathDB" id="FungiDB:SOCG_03361"/>
<evidence type="ECO:0000256" key="3">
    <source>
        <dbReference type="SAM" id="Phobius"/>
    </source>
</evidence>
<dbReference type="EMBL" id="KE503206">
    <property type="protein sequence ID" value="EPX74148.1"/>
    <property type="molecule type" value="Genomic_DNA"/>
</dbReference>
<keyword evidence="1" id="KW-0694">RNA-binding</keyword>
<keyword evidence="3" id="KW-1133">Transmembrane helix</keyword>
<dbReference type="FunFam" id="3.30.70.330:FF:000039">
    <property type="entry name" value="U1 small nuclear ribonucleoprotein A"/>
    <property type="match status" value="1"/>
</dbReference>
<dbReference type="InterPro" id="IPR012677">
    <property type="entry name" value="Nucleotide-bd_a/b_plait_sf"/>
</dbReference>
<keyword evidence="6" id="KW-1185">Reference proteome</keyword>
<keyword evidence="3" id="KW-0812">Transmembrane</keyword>
<dbReference type="CDD" id="cd12246">
    <property type="entry name" value="RRM1_U1A_like"/>
    <property type="match status" value="1"/>
</dbReference>
<accession>S9Q3A8</accession>
<dbReference type="GO" id="GO:0005681">
    <property type="term" value="C:spliceosomal complex"/>
    <property type="evidence" value="ECO:0007669"/>
    <property type="project" value="EnsemblFungi"/>
</dbReference>
<evidence type="ECO:0000313" key="5">
    <source>
        <dbReference type="EMBL" id="EPX74148.1"/>
    </source>
</evidence>
<feature type="transmembrane region" description="Helical" evidence="3">
    <location>
        <begin position="22"/>
        <end position="40"/>
    </location>
</feature>
<dbReference type="GO" id="GO:0005686">
    <property type="term" value="C:U2 snRNP"/>
    <property type="evidence" value="ECO:0007669"/>
    <property type="project" value="EnsemblFungi"/>
</dbReference>
<evidence type="ECO:0000313" key="6">
    <source>
        <dbReference type="Proteomes" id="UP000016088"/>
    </source>
</evidence>
<dbReference type="SUPFAM" id="SSF54928">
    <property type="entry name" value="RNA-binding domain, RBD"/>
    <property type="match status" value="1"/>
</dbReference>
<dbReference type="RefSeq" id="XP_013017303.1">
    <property type="nucleotide sequence ID" value="XM_013161849.1"/>
</dbReference>
<dbReference type="Gene3D" id="3.30.70.330">
    <property type="match status" value="1"/>
</dbReference>
<protein>
    <submittedName>
        <fullName evidence="5">U2 snRNP-associated protein Msl1</fullName>
    </submittedName>
</protein>
<dbReference type="eggNOG" id="KOG4206">
    <property type="taxonomic scope" value="Eukaryota"/>
</dbReference>
<dbReference type="InterPro" id="IPR035979">
    <property type="entry name" value="RBD_domain_sf"/>
</dbReference>
<dbReference type="OrthoDB" id="277802at2759"/>
<dbReference type="GeneID" id="25032333"/>
<evidence type="ECO:0000256" key="2">
    <source>
        <dbReference type="SAM" id="MobiDB-lite"/>
    </source>
</evidence>
<feature type="region of interest" description="Disordered" evidence="2">
    <location>
        <begin position="92"/>
        <end position="121"/>
    </location>
</feature>
<keyword evidence="3" id="KW-0472">Membrane</keyword>
<dbReference type="OMA" id="HIVFYDA"/>
<reference evidence="5 6" key="1">
    <citation type="journal article" date="2011" name="Science">
        <title>Comparative functional genomics of the fission yeasts.</title>
        <authorList>
            <person name="Rhind N."/>
            <person name="Chen Z."/>
            <person name="Yassour M."/>
            <person name="Thompson D.A."/>
            <person name="Haas B.J."/>
            <person name="Habib N."/>
            <person name="Wapinski I."/>
            <person name="Roy S."/>
            <person name="Lin M.F."/>
            <person name="Heiman D.I."/>
            <person name="Young S.K."/>
            <person name="Furuya K."/>
            <person name="Guo Y."/>
            <person name="Pidoux A."/>
            <person name="Chen H.M."/>
            <person name="Robbertse B."/>
            <person name="Goldberg J.M."/>
            <person name="Aoki K."/>
            <person name="Bayne E.H."/>
            <person name="Berlin A.M."/>
            <person name="Desjardins C.A."/>
            <person name="Dobbs E."/>
            <person name="Dukaj L."/>
            <person name="Fan L."/>
            <person name="FitzGerald M.G."/>
            <person name="French C."/>
            <person name="Gujja S."/>
            <person name="Hansen K."/>
            <person name="Keifenheim D."/>
            <person name="Levin J.Z."/>
            <person name="Mosher R.A."/>
            <person name="Mueller C.A."/>
            <person name="Pfiffner J."/>
            <person name="Priest M."/>
            <person name="Russ C."/>
            <person name="Smialowska A."/>
            <person name="Swoboda P."/>
            <person name="Sykes S.M."/>
            <person name="Vaughn M."/>
            <person name="Vengrova S."/>
            <person name="Yoder R."/>
            <person name="Zeng Q."/>
            <person name="Allshire R."/>
            <person name="Baulcombe D."/>
            <person name="Birren B.W."/>
            <person name="Brown W."/>
            <person name="Ekwall K."/>
            <person name="Kellis M."/>
            <person name="Leatherwood J."/>
            <person name="Levin H."/>
            <person name="Margalit H."/>
            <person name="Martienssen R."/>
            <person name="Nieduszynski C.A."/>
            <person name="Spatafora J.W."/>
            <person name="Friedman N."/>
            <person name="Dalgaard J.Z."/>
            <person name="Baumann P."/>
            <person name="Niki H."/>
            <person name="Regev A."/>
            <person name="Nusbaum C."/>
        </authorList>
    </citation>
    <scope>NUCLEOTIDE SEQUENCE [LARGE SCALE GENOMIC DNA]</scope>
    <source>
        <strain evidence="6">yFS286</strain>
    </source>
</reference>
<dbReference type="Proteomes" id="UP000016088">
    <property type="component" value="Unassembled WGS sequence"/>
</dbReference>
<dbReference type="AlphaFoldDB" id="S9Q3A8"/>
<dbReference type="Pfam" id="PF13893">
    <property type="entry name" value="RRM_5"/>
    <property type="match status" value="1"/>
</dbReference>
<dbReference type="PROSITE" id="PS50102">
    <property type="entry name" value="RRM"/>
    <property type="match status" value="1"/>
</dbReference>
<evidence type="ECO:0000256" key="1">
    <source>
        <dbReference type="PROSITE-ProRule" id="PRU00176"/>
    </source>
</evidence>
<gene>
    <name evidence="5" type="ORF">SOCG_03361</name>
</gene>
<evidence type="ECO:0000259" key="4">
    <source>
        <dbReference type="PROSITE" id="PS50102"/>
    </source>
</evidence>
<feature type="domain" description="RRM" evidence="4">
    <location>
        <begin position="4"/>
        <end position="83"/>
    </location>
</feature>
<proteinExistence type="predicted"/>
<dbReference type="GO" id="GO:0003723">
    <property type="term" value="F:RNA binding"/>
    <property type="evidence" value="ECO:0007669"/>
    <property type="project" value="UniProtKB-UniRule"/>
</dbReference>
<dbReference type="SMART" id="SM00360">
    <property type="entry name" value="RRM"/>
    <property type="match status" value="1"/>
</dbReference>
<dbReference type="InterPro" id="IPR000504">
    <property type="entry name" value="RRM_dom"/>
</dbReference>
<sequence>MNCNTLYVNNLNDKINKNDLKVSLYVLFSTYGTVVDIIALKTQKMRGQAHIVFYDASAAAIAMKALKNTQFFGKEMRIDFAKTQSKMIERIYGSEPRGPLKRSREDADVDTEDAGLLKRAS</sequence>